<feature type="binding site" evidence="5">
    <location>
        <position position="148"/>
    </location>
    <ligand>
        <name>phosphoenolpyruvate</name>
        <dbReference type="ChEBI" id="CHEBI:58702"/>
    </ligand>
</feature>
<dbReference type="EMBL" id="RKHJ01000001">
    <property type="protein sequence ID" value="ROR66380.1"/>
    <property type="molecule type" value="Genomic_DNA"/>
</dbReference>
<evidence type="ECO:0000259" key="6">
    <source>
        <dbReference type="Pfam" id="PF12804"/>
    </source>
</evidence>
<dbReference type="UniPathway" id="UPA00071"/>
<dbReference type="AlphaFoldDB" id="A0A3N2ATN6"/>
<dbReference type="InterPro" id="IPR002835">
    <property type="entry name" value="CofC"/>
</dbReference>
<evidence type="ECO:0000256" key="5">
    <source>
        <dbReference type="HAMAP-Rule" id="MF_02114"/>
    </source>
</evidence>
<protein>
    <recommendedName>
        <fullName evidence="5">Phosphoenolpyruvate guanylyltransferase</fullName>
        <shortName evidence="5">PEP guanylyltransferase</shortName>
        <ecNumber evidence="5">2.7.7.105</ecNumber>
    </recommendedName>
</protein>
<feature type="domain" description="MobA-like NTP transferase" evidence="6">
    <location>
        <begin position="33"/>
        <end position="133"/>
    </location>
</feature>
<dbReference type="GO" id="GO:0043814">
    <property type="term" value="F:phospholactate guanylyltransferase activity"/>
    <property type="evidence" value="ECO:0007669"/>
    <property type="project" value="InterPro"/>
</dbReference>
<accession>A0A3N2ATN6</accession>
<comment type="caution">
    <text evidence="7">The sequence shown here is derived from an EMBL/GenBank/DDBJ whole genome shotgun (WGS) entry which is preliminary data.</text>
</comment>
<dbReference type="RefSeq" id="WP_123697373.1">
    <property type="nucleotide sequence ID" value="NZ_RKHJ01000001.1"/>
</dbReference>
<keyword evidence="8" id="KW-1185">Reference proteome</keyword>
<keyword evidence="4 5" id="KW-0342">GTP-binding</keyword>
<keyword evidence="2 5" id="KW-0548">Nucleotidyltransferase</keyword>
<dbReference type="EC" id="2.7.7.105" evidence="5"/>
<dbReference type="NCBIfam" id="TIGR03552">
    <property type="entry name" value="F420_cofC"/>
    <property type="match status" value="1"/>
</dbReference>
<dbReference type="PANTHER" id="PTHR40392:SF1">
    <property type="entry name" value="2-PHOSPHO-L-LACTATE GUANYLYLTRANSFERASE"/>
    <property type="match status" value="1"/>
</dbReference>
<comment type="similarity">
    <text evidence="5">Belongs to the CofC family.</text>
</comment>
<evidence type="ECO:0000313" key="8">
    <source>
        <dbReference type="Proteomes" id="UP000275456"/>
    </source>
</evidence>
<dbReference type="OrthoDB" id="9151145at2"/>
<evidence type="ECO:0000256" key="1">
    <source>
        <dbReference type="ARBA" id="ARBA00022679"/>
    </source>
</evidence>
<evidence type="ECO:0000256" key="4">
    <source>
        <dbReference type="ARBA" id="ARBA00023134"/>
    </source>
</evidence>
<dbReference type="SUPFAM" id="SSF53448">
    <property type="entry name" value="Nucleotide-diphospho-sugar transferases"/>
    <property type="match status" value="1"/>
</dbReference>
<feature type="binding site" evidence="5">
    <location>
        <position position="129"/>
    </location>
    <ligand>
        <name>phosphoenolpyruvate</name>
        <dbReference type="ChEBI" id="CHEBI:58702"/>
    </ligand>
</feature>
<gene>
    <name evidence="5" type="primary">fbiD</name>
    <name evidence="7" type="ORF">EDD26_1762</name>
</gene>
<sequence length="201" mass="20563">MEWAVVIPVKGSIGKSRLDAGDARAALAVAFARDVISAARDAGSIGRVVVVTCDPAVTEGIDGIEVVDDPSAGLRAAIATGLAQLEPQQPAAVILGDLPALTAEVLDAALLLAEHEERSYVPDAVATGTTLLAARRAEALRPRFGPGSAALHRRAGHAPLPIAPDSGLRIDVDELADLHLAMELGVGEHTRAVLDAASLSS</sequence>
<comment type="pathway">
    <text evidence="5">Cofactor biosynthesis; coenzyme F420 biosynthesis.</text>
</comment>
<comment type="function">
    <text evidence="5">Guanylyltransferase that catalyzes the activation of phosphoenolpyruvate (PEP) as enolpyruvoyl-2-diphospho-5'-guanosine, via the condensation of PEP with GTP. It is involved in the biosynthesis of coenzyme F420, a hydride carrier cofactor.</text>
</comment>
<keyword evidence="3 5" id="KW-0547">Nucleotide-binding</keyword>
<organism evidence="7 8">
    <name type="scientific">Agrococcus jenensis</name>
    <dbReference type="NCBI Taxonomy" id="46353"/>
    <lineage>
        <taxon>Bacteria</taxon>
        <taxon>Bacillati</taxon>
        <taxon>Actinomycetota</taxon>
        <taxon>Actinomycetes</taxon>
        <taxon>Micrococcales</taxon>
        <taxon>Microbacteriaceae</taxon>
        <taxon>Agrococcus</taxon>
    </lineage>
</organism>
<reference evidence="7 8" key="1">
    <citation type="submission" date="2018-11" db="EMBL/GenBank/DDBJ databases">
        <title>Sequencing the genomes of 1000 actinobacteria strains.</title>
        <authorList>
            <person name="Klenk H.-P."/>
        </authorList>
    </citation>
    <scope>NUCLEOTIDE SEQUENCE [LARGE SCALE GENOMIC DNA]</scope>
    <source>
        <strain evidence="7 8">DSM 9580</strain>
    </source>
</reference>
<dbReference type="Pfam" id="PF12804">
    <property type="entry name" value="NTP_transf_3"/>
    <property type="match status" value="1"/>
</dbReference>
<keyword evidence="1 5" id="KW-0808">Transferase</keyword>
<dbReference type="Gene3D" id="3.90.550.10">
    <property type="entry name" value="Spore Coat Polysaccharide Biosynthesis Protein SpsA, Chain A"/>
    <property type="match status" value="1"/>
</dbReference>
<feature type="binding site" evidence="5">
    <location>
        <position position="145"/>
    </location>
    <ligand>
        <name>phosphoenolpyruvate</name>
        <dbReference type="ChEBI" id="CHEBI:58702"/>
    </ligand>
</feature>
<evidence type="ECO:0000256" key="2">
    <source>
        <dbReference type="ARBA" id="ARBA00022695"/>
    </source>
</evidence>
<dbReference type="InterPro" id="IPR029044">
    <property type="entry name" value="Nucleotide-diphossugar_trans"/>
</dbReference>
<dbReference type="InterPro" id="IPR025877">
    <property type="entry name" value="MobA-like_NTP_Trfase"/>
</dbReference>
<evidence type="ECO:0000256" key="3">
    <source>
        <dbReference type="ARBA" id="ARBA00022741"/>
    </source>
</evidence>
<dbReference type="GO" id="GO:0052645">
    <property type="term" value="P:F420-0 metabolic process"/>
    <property type="evidence" value="ECO:0007669"/>
    <property type="project" value="UniProtKB-UniRule"/>
</dbReference>
<dbReference type="GO" id="GO:0005525">
    <property type="term" value="F:GTP binding"/>
    <property type="evidence" value="ECO:0007669"/>
    <property type="project" value="UniProtKB-KW"/>
</dbReference>
<comment type="catalytic activity">
    <reaction evidence="5">
        <text>phosphoenolpyruvate + GTP + H(+) = enolpyruvoyl-2-diphospho-5'-guanosine + diphosphate</text>
        <dbReference type="Rhea" id="RHEA:30519"/>
        <dbReference type="ChEBI" id="CHEBI:15378"/>
        <dbReference type="ChEBI" id="CHEBI:33019"/>
        <dbReference type="ChEBI" id="CHEBI:37565"/>
        <dbReference type="ChEBI" id="CHEBI:58702"/>
        <dbReference type="ChEBI" id="CHEBI:143701"/>
        <dbReference type="EC" id="2.7.7.105"/>
    </reaction>
</comment>
<name>A0A3N2ATN6_9MICO</name>
<dbReference type="PANTHER" id="PTHR40392">
    <property type="entry name" value="2-PHOSPHO-L-LACTATE GUANYLYLTRANSFERASE"/>
    <property type="match status" value="1"/>
</dbReference>
<dbReference type="Proteomes" id="UP000275456">
    <property type="component" value="Unassembled WGS sequence"/>
</dbReference>
<proteinExistence type="inferred from homology"/>
<evidence type="ECO:0000313" key="7">
    <source>
        <dbReference type="EMBL" id="ROR66380.1"/>
    </source>
</evidence>
<dbReference type="HAMAP" id="MF_02114">
    <property type="entry name" value="CofC"/>
    <property type="match status" value="1"/>
</dbReference>